<organism evidence="1">
    <name type="scientific">Palpitomonas bilix</name>
    <dbReference type="NCBI Taxonomy" id="652834"/>
    <lineage>
        <taxon>Eukaryota</taxon>
        <taxon>Eukaryota incertae sedis</taxon>
    </lineage>
</organism>
<protein>
    <submittedName>
        <fullName evidence="1">Uncharacterized protein</fullName>
    </submittedName>
</protein>
<reference evidence="1" key="1">
    <citation type="submission" date="2021-01" db="EMBL/GenBank/DDBJ databases">
        <authorList>
            <person name="Corre E."/>
            <person name="Pelletier E."/>
            <person name="Niang G."/>
            <person name="Scheremetjew M."/>
            <person name="Finn R."/>
            <person name="Kale V."/>
            <person name="Holt S."/>
            <person name="Cochrane G."/>
            <person name="Meng A."/>
            <person name="Brown T."/>
            <person name="Cohen L."/>
        </authorList>
    </citation>
    <scope>NUCLEOTIDE SEQUENCE</scope>
    <source>
        <strain evidence="1">NIES-2562</strain>
    </source>
</reference>
<accession>A0A7S3LW23</accession>
<dbReference type="AlphaFoldDB" id="A0A7S3LW23"/>
<proteinExistence type="predicted"/>
<evidence type="ECO:0000313" key="1">
    <source>
        <dbReference type="EMBL" id="CAE0267356.1"/>
    </source>
</evidence>
<name>A0A7S3LW23_9EUKA</name>
<sequence>MNVRVYECTSMVLRTAKSRSIIEVPSTSDFRCVHIAQVHLCPMSLKDSKCTSLPQYLSTSAYYNNQERLSAFLACSSFHCPTACCECFVLLASCMFALLIGNLDVAMSLPSAVCHLPSAEGIVHSAQYTVHRLLCMN</sequence>
<dbReference type="EMBL" id="HBIB01045298">
    <property type="protein sequence ID" value="CAE0267356.1"/>
    <property type="molecule type" value="Transcribed_RNA"/>
</dbReference>
<gene>
    <name evidence="1" type="ORF">PBIL07802_LOCUS29700</name>
</gene>